<sequence length="274" mass="30680">MQSLNALGNRQIASLNADLSRMENGEGGPAIQGELHGSSTISGRIIDMMHVTLPILNWMLIHLFQGQITTTLSALSRLIDDYDSMARKEMVTVARDKANTRVARLKNEHKELRSRFEQAKNESQLKARQDLLGSSSSSDPYPSTTSTSVSQRRAPNQSPFAESPFASSDPLFRPNHPPSSREDFALREHTFLQESENSIDQYIAQGRAVLGNLVEQKGMLKGTKRRLLDAANTLGMSRETIGWVERRTKQDAWIFGAGATFTLFSFWAIWYYLG</sequence>
<dbReference type="GO" id="GO:0015031">
    <property type="term" value="P:protein transport"/>
    <property type="evidence" value="ECO:0007669"/>
    <property type="project" value="UniProtKB-KW"/>
</dbReference>
<feature type="transmembrane region" description="Helical" evidence="12">
    <location>
        <begin position="252"/>
        <end position="273"/>
    </location>
</feature>
<keyword evidence="4 12" id="KW-0812">Transmembrane</keyword>
<comment type="subcellular location">
    <subcellularLocation>
        <location evidence="1">Endoplasmic reticulum membrane</location>
        <topology evidence="1">Single-pass type IV membrane protein</topology>
    </subcellularLocation>
    <subcellularLocation>
        <location evidence="2">Golgi apparatus membrane</location>
        <topology evidence="2">Single-pass type IV membrane protein</topology>
    </subcellularLocation>
</comment>
<proteinExistence type="inferred from homology"/>
<comment type="similarity">
    <text evidence="9">Belongs to the BOS1 family.</text>
</comment>
<protein>
    <recommendedName>
        <fullName evidence="10">Protein transport protein BOS1</fullName>
    </recommendedName>
</protein>
<dbReference type="GO" id="GO:0005484">
    <property type="term" value="F:SNAP receptor activity"/>
    <property type="evidence" value="ECO:0007669"/>
    <property type="project" value="InterPro"/>
</dbReference>
<dbReference type="PANTHER" id="PTHR21230:SF1">
    <property type="entry name" value="GOLGI SNAP RECEPTOR COMPLEX MEMBER 2"/>
    <property type="match status" value="1"/>
</dbReference>
<evidence type="ECO:0000256" key="2">
    <source>
        <dbReference type="ARBA" id="ARBA00004409"/>
    </source>
</evidence>
<dbReference type="GO" id="GO:0000149">
    <property type="term" value="F:SNARE binding"/>
    <property type="evidence" value="ECO:0007669"/>
    <property type="project" value="TreeGrafter"/>
</dbReference>
<dbReference type="OrthoDB" id="158360at2759"/>
<reference evidence="13 14" key="1">
    <citation type="submission" date="2017-06" db="EMBL/GenBank/DDBJ databases">
        <title>Global population genomics of the pathogenic fungus Cryptococcus neoformans var. grubii.</title>
        <authorList>
            <person name="Cuomo C."/>
            <person name="Litvintseva A."/>
            <person name="Chen Y."/>
            <person name="Young S."/>
            <person name="Zeng Q."/>
            <person name="Chapman S."/>
            <person name="Gujja S."/>
            <person name="Saif S."/>
            <person name="Birren B."/>
        </authorList>
    </citation>
    <scope>NUCLEOTIDE SEQUENCE [LARGE SCALE GENOMIC DNA]</scope>
    <source>
        <strain evidence="13 14">Tu259-1</strain>
    </source>
</reference>
<dbReference type="EMBL" id="AMKT01000007">
    <property type="protein sequence ID" value="OXG29882.1"/>
    <property type="molecule type" value="Genomic_DNA"/>
</dbReference>
<comment type="caution">
    <text evidence="13">The sequence shown here is derived from an EMBL/GenBank/DDBJ whole genome shotgun (WGS) entry which is preliminary data.</text>
</comment>
<evidence type="ECO:0000256" key="7">
    <source>
        <dbReference type="ARBA" id="ARBA00023034"/>
    </source>
</evidence>
<feature type="compositionally biased region" description="Polar residues" evidence="11">
    <location>
        <begin position="151"/>
        <end position="160"/>
    </location>
</feature>
<evidence type="ECO:0000256" key="1">
    <source>
        <dbReference type="ARBA" id="ARBA00004163"/>
    </source>
</evidence>
<dbReference type="CDD" id="cd15863">
    <property type="entry name" value="SNARE_GS27"/>
    <property type="match status" value="1"/>
</dbReference>
<evidence type="ECO:0000313" key="14">
    <source>
        <dbReference type="Proteomes" id="UP000199727"/>
    </source>
</evidence>
<evidence type="ECO:0000256" key="10">
    <source>
        <dbReference type="ARBA" id="ARBA00040957"/>
    </source>
</evidence>
<dbReference type="GO" id="GO:0031201">
    <property type="term" value="C:SNARE complex"/>
    <property type="evidence" value="ECO:0007669"/>
    <property type="project" value="TreeGrafter"/>
</dbReference>
<keyword evidence="6 12" id="KW-1133">Transmembrane helix</keyword>
<dbReference type="GO" id="GO:0006888">
    <property type="term" value="P:endoplasmic reticulum to Golgi vesicle-mediated transport"/>
    <property type="evidence" value="ECO:0007669"/>
    <property type="project" value="TreeGrafter"/>
</dbReference>
<keyword evidence="7" id="KW-0333">Golgi apparatus</keyword>
<accession>A0A854QR07</accession>
<keyword evidence="8 12" id="KW-0472">Membrane</keyword>
<dbReference type="GO" id="GO:0005789">
    <property type="term" value="C:endoplasmic reticulum membrane"/>
    <property type="evidence" value="ECO:0007669"/>
    <property type="project" value="UniProtKB-SubCell"/>
</dbReference>
<dbReference type="Proteomes" id="UP000199727">
    <property type="component" value="Unassembled WGS sequence"/>
</dbReference>
<feature type="region of interest" description="Disordered" evidence="11">
    <location>
        <begin position="115"/>
        <end position="182"/>
    </location>
</feature>
<feature type="compositionally biased region" description="Low complexity" evidence="11">
    <location>
        <begin position="134"/>
        <end position="150"/>
    </location>
</feature>
<evidence type="ECO:0000256" key="5">
    <source>
        <dbReference type="ARBA" id="ARBA00022927"/>
    </source>
</evidence>
<evidence type="ECO:0000256" key="11">
    <source>
        <dbReference type="SAM" id="MobiDB-lite"/>
    </source>
</evidence>
<dbReference type="PIRSF" id="PIRSF028865">
    <property type="entry name" value="Membrin-2"/>
    <property type="match status" value="1"/>
</dbReference>
<evidence type="ECO:0000256" key="12">
    <source>
        <dbReference type="SAM" id="Phobius"/>
    </source>
</evidence>
<dbReference type="PANTHER" id="PTHR21230">
    <property type="entry name" value="VESICLE TRANSPORT V-SNARE PROTEIN VTI1-RELATED"/>
    <property type="match status" value="1"/>
</dbReference>
<evidence type="ECO:0000256" key="3">
    <source>
        <dbReference type="ARBA" id="ARBA00022448"/>
    </source>
</evidence>
<name>A0A854QR07_CRYNE</name>
<dbReference type="GO" id="GO:0000139">
    <property type="term" value="C:Golgi membrane"/>
    <property type="evidence" value="ECO:0007669"/>
    <property type="project" value="UniProtKB-SubCell"/>
</dbReference>
<evidence type="ECO:0000256" key="6">
    <source>
        <dbReference type="ARBA" id="ARBA00022989"/>
    </source>
</evidence>
<evidence type="ECO:0000256" key="9">
    <source>
        <dbReference type="ARBA" id="ARBA00037983"/>
    </source>
</evidence>
<dbReference type="AlphaFoldDB" id="A0A854QR07"/>
<organism evidence="13 14">
    <name type="scientific">Cryptococcus neoformans Tu259-1</name>
    <dbReference type="NCBI Taxonomy" id="1230072"/>
    <lineage>
        <taxon>Eukaryota</taxon>
        <taxon>Fungi</taxon>
        <taxon>Dikarya</taxon>
        <taxon>Basidiomycota</taxon>
        <taxon>Agaricomycotina</taxon>
        <taxon>Tremellomycetes</taxon>
        <taxon>Tremellales</taxon>
        <taxon>Cryptococcaceae</taxon>
        <taxon>Cryptococcus</taxon>
        <taxon>Cryptococcus neoformans species complex</taxon>
    </lineage>
</organism>
<dbReference type="GO" id="GO:0031902">
    <property type="term" value="C:late endosome membrane"/>
    <property type="evidence" value="ECO:0007669"/>
    <property type="project" value="TreeGrafter"/>
</dbReference>
<dbReference type="GO" id="GO:0006906">
    <property type="term" value="P:vesicle fusion"/>
    <property type="evidence" value="ECO:0007669"/>
    <property type="project" value="TreeGrafter"/>
</dbReference>
<dbReference type="Pfam" id="PF12352">
    <property type="entry name" value="V-SNARE_C"/>
    <property type="match status" value="1"/>
</dbReference>
<keyword evidence="3" id="KW-0813">Transport</keyword>
<gene>
    <name evidence="13" type="ORF">C361_00316</name>
</gene>
<keyword evidence="5" id="KW-0653">Protein transport</keyword>
<dbReference type="GO" id="GO:0012507">
    <property type="term" value="C:ER to Golgi transport vesicle membrane"/>
    <property type="evidence" value="ECO:0007669"/>
    <property type="project" value="TreeGrafter"/>
</dbReference>
<evidence type="ECO:0000256" key="8">
    <source>
        <dbReference type="ARBA" id="ARBA00023136"/>
    </source>
</evidence>
<evidence type="ECO:0000256" key="4">
    <source>
        <dbReference type="ARBA" id="ARBA00022692"/>
    </source>
</evidence>
<dbReference type="InterPro" id="IPR027027">
    <property type="entry name" value="GOSR2/Membrin/Bos1"/>
</dbReference>
<evidence type="ECO:0000313" key="13">
    <source>
        <dbReference type="EMBL" id="OXG29882.1"/>
    </source>
</evidence>
<feature type="compositionally biased region" description="Basic and acidic residues" evidence="11">
    <location>
        <begin position="115"/>
        <end position="129"/>
    </location>
</feature>